<accession>A0A3N4K849</accession>
<proteinExistence type="predicted"/>
<name>A0A3N4K849_9PEZI</name>
<evidence type="ECO:0000313" key="2">
    <source>
        <dbReference type="EMBL" id="RPB06710.1"/>
    </source>
</evidence>
<dbReference type="Pfam" id="PF18885">
    <property type="entry name" value="DUF5648"/>
    <property type="match status" value="1"/>
</dbReference>
<sequence>MSNPLEDAKKDVDHFYTTNPTGELAPKDYMYEGIAGYVYLTPRENRIPIYRFWNGKIVDHFYTESQAEAMKVAADLKDYKLESVHAWYSPESAGGAFVEFKRYYWDTPYYDHFYTANQSGTADTLEDKAAVQAEGKAGYIYPVSEGVCECTLRAKDLYPLYRWCRPLPLPGKA</sequence>
<dbReference type="InterPro" id="IPR043708">
    <property type="entry name" value="DUF5648"/>
</dbReference>
<dbReference type="InParanoid" id="A0A3N4K849"/>
<protein>
    <recommendedName>
        <fullName evidence="1">DUF5648 domain-containing protein</fullName>
    </recommendedName>
</protein>
<organism evidence="2 3">
    <name type="scientific">Morchella conica CCBAS932</name>
    <dbReference type="NCBI Taxonomy" id="1392247"/>
    <lineage>
        <taxon>Eukaryota</taxon>
        <taxon>Fungi</taxon>
        <taxon>Dikarya</taxon>
        <taxon>Ascomycota</taxon>
        <taxon>Pezizomycotina</taxon>
        <taxon>Pezizomycetes</taxon>
        <taxon>Pezizales</taxon>
        <taxon>Morchellaceae</taxon>
        <taxon>Morchella</taxon>
    </lineage>
</organism>
<dbReference type="AlphaFoldDB" id="A0A3N4K849"/>
<keyword evidence="3" id="KW-1185">Reference proteome</keyword>
<feature type="domain" description="DUF5648" evidence="1">
    <location>
        <begin position="10"/>
        <end position="88"/>
    </location>
</feature>
<gene>
    <name evidence="2" type="ORF">P167DRAFT_540627</name>
</gene>
<dbReference type="Proteomes" id="UP000277580">
    <property type="component" value="Unassembled WGS sequence"/>
</dbReference>
<dbReference type="EMBL" id="ML119233">
    <property type="protein sequence ID" value="RPB06710.1"/>
    <property type="molecule type" value="Genomic_DNA"/>
</dbReference>
<dbReference type="OrthoDB" id="9971254at2759"/>
<reference evidence="2 3" key="1">
    <citation type="journal article" date="2018" name="Nat. Ecol. Evol.">
        <title>Pezizomycetes genomes reveal the molecular basis of ectomycorrhizal truffle lifestyle.</title>
        <authorList>
            <person name="Murat C."/>
            <person name="Payen T."/>
            <person name="Noel B."/>
            <person name="Kuo A."/>
            <person name="Morin E."/>
            <person name="Chen J."/>
            <person name="Kohler A."/>
            <person name="Krizsan K."/>
            <person name="Balestrini R."/>
            <person name="Da Silva C."/>
            <person name="Montanini B."/>
            <person name="Hainaut M."/>
            <person name="Levati E."/>
            <person name="Barry K.W."/>
            <person name="Belfiori B."/>
            <person name="Cichocki N."/>
            <person name="Clum A."/>
            <person name="Dockter R.B."/>
            <person name="Fauchery L."/>
            <person name="Guy J."/>
            <person name="Iotti M."/>
            <person name="Le Tacon F."/>
            <person name="Lindquist E.A."/>
            <person name="Lipzen A."/>
            <person name="Malagnac F."/>
            <person name="Mello A."/>
            <person name="Molinier V."/>
            <person name="Miyauchi S."/>
            <person name="Poulain J."/>
            <person name="Riccioni C."/>
            <person name="Rubini A."/>
            <person name="Sitrit Y."/>
            <person name="Splivallo R."/>
            <person name="Traeger S."/>
            <person name="Wang M."/>
            <person name="Zifcakova L."/>
            <person name="Wipf D."/>
            <person name="Zambonelli A."/>
            <person name="Paolocci F."/>
            <person name="Nowrousian M."/>
            <person name="Ottonello S."/>
            <person name="Baldrian P."/>
            <person name="Spatafora J.W."/>
            <person name="Henrissat B."/>
            <person name="Nagy L.G."/>
            <person name="Aury J.M."/>
            <person name="Wincker P."/>
            <person name="Grigoriev I.V."/>
            <person name="Bonfante P."/>
            <person name="Martin F.M."/>
        </authorList>
    </citation>
    <scope>NUCLEOTIDE SEQUENCE [LARGE SCALE GENOMIC DNA]</scope>
    <source>
        <strain evidence="2 3">CCBAS932</strain>
    </source>
</reference>
<evidence type="ECO:0000259" key="1">
    <source>
        <dbReference type="Pfam" id="PF18885"/>
    </source>
</evidence>
<evidence type="ECO:0000313" key="3">
    <source>
        <dbReference type="Proteomes" id="UP000277580"/>
    </source>
</evidence>